<evidence type="ECO:0000256" key="2">
    <source>
        <dbReference type="SAM" id="MobiDB-lite"/>
    </source>
</evidence>
<feature type="region of interest" description="Disordered" evidence="2">
    <location>
        <begin position="2416"/>
        <end position="2437"/>
    </location>
</feature>
<dbReference type="GO" id="GO:0005777">
    <property type="term" value="C:peroxisome"/>
    <property type="evidence" value="ECO:0007669"/>
    <property type="project" value="InterPro"/>
</dbReference>
<feature type="coiled-coil region" evidence="1">
    <location>
        <begin position="1441"/>
        <end position="1468"/>
    </location>
</feature>
<keyword evidence="4" id="KW-1185">Reference proteome</keyword>
<evidence type="ECO:0000256" key="1">
    <source>
        <dbReference type="SAM" id="Coils"/>
    </source>
</evidence>
<gene>
    <name evidence="3" type="ORF">HK099_001778</name>
</gene>
<protein>
    <submittedName>
        <fullName evidence="3">Uncharacterized protein</fullName>
    </submittedName>
</protein>
<feature type="compositionally biased region" description="Low complexity" evidence="2">
    <location>
        <begin position="2425"/>
        <end position="2437"/>
    </location>
</feature>
<reference evidence="3" key="1">
    <citation type="submission" date="2020-05" db="EMBL/GenBank/DDBJ databases">
        <title>Phylogenomic resolution of chytrid fungi.</title>
        <authorList>
            <person name="Stajich J.E."/>
            <person name="Amses K."/>
            <person name="Simmons R."/>
            <person name="Seto K."/>
            <person name="Myers J."/>
            <person name="Bonds A."/>
            <person name="Quandt C.A."/>
            <person name="Barry K."/>
            <person name="Liu P."/>
            <person name="Grigoriev I."/>
            <person name="Longcore J.E."/>
            <person name="James T.Y."/>
        </authorList>
    </citation>
    <scope>NUCLEOTIDE SEQUENCE</scope>
    <source>
        <strain evidence="3">JEL0476</strain>
    </source>
</reference>
<accession>A0AAD5U683</accession>
<evidence type="ECO:0000313" key="3">
    <source>
        <dbReference type="EMBL" id="KAJ3222893.1"/>
    </source>
</evidence>
<dbReference type="InterPro" id="IPR033228">
    <property type="entry name" value="SZT2"/>
</dbReference>
<name>A0AAD5U683_9FUNG</name>
<feature type="region of interest" description="Disordered" evidence="2">
    <location>
        <begin position="2223"/>
        <end position="2247"/>
    </location>
</feature>
<dbReference type="PANTHER" id="PTHR14918:SF3">
    <property type="entry name" value="KICSTOR COMPLEX PROTEIN SZT2"/>
    <property type="match status" value="1"/>
</dbReference>
<feature type="region of interest" description="Disordered" evidence="2">
    <location>
        <begin position="579"/>
        <end position="599"/>
    </location>
</feature>
<dbReference type="PANTHER" id="PTHR14918">
    <property type="entry name" value="KICSTOR COMPLEX PROTEIN SZT2"/>
    <property type="match status" value="1"/>
</dbReference>
<keyword evidence="1" id="KW-0175">Coiled coil</keyword>
<dbReference type="EMBL" id="JADGJW010000154">
    <property type="protein sequence ID" value="KAJ3222893.1"/>
    <property type="molecule type" value="Genomic_DNA"/>
</dbReference>
<proteinExistence type="predicted"/>
<comment type="caution">
    <text evidence="3">The sequence shown here is derived from an EMBL/GenBank/DDBJ whole genome shotgun (WGS) entry which is preliminary data.</text>
</comment>
<sequence>MDAKSCVLLIKEPFLFTKREHDLWVVDKLYKNFSRSSINSTSENFNESIQILELSLENNPFQKNLQKNGIDANAVIRITPQTKIISFAKKYRLVFLIDISASMSIVGGTGKPKVHLTVAFETYIYSLSDRFIIYFDYTFSVCKCIDALTRSFSINSSLHNKTFDIEPELNVTVLADCGNSIFRKYQKSSTSEFCRSFPIKVLIHDLKVSPSLVESFAETLYDTLNAFEVELVKCRQKDFEENDNALVQVNNSSVISNENSPIKSNIQDSIPIKTRGGCIYDSLENAMFALGLFSNHSLPAVVLITDGVSYYPGVNYGHVSDNEFVRFLAMATFGKFLYATDCRYMEPLNHCMIDSPNFFHQQLLFRELNLSKLVADNVWRTVHAGSVERPVDLVRVECLSTIELDDSPEISNEEIYFPWFTTSQPPVVYQVLCGYRDYSMNLNLTHILSARLLEGYSIRSVQISQKLNRPTKVEILLALPWIPNVTVFYTIRTSWINQEKPLLEGLNPKHRIELNILAHRPFVLLFVNQQIETDVFNTALHEKVFGIAESDERLKLVGAFNSRYCLSFFSTDMQISPPYQEQPKSFENTRRSRTPSTSPRQYWTSLGDFVMNKGLSVEDYGFDIILRTYDSLISTTRKEIENQRLTAYKALSKFLGNWSSYNFGKGVYLKLIFTASDDEIPIGFCYLRISSETELAFQIRIFFSNLSSKVREGIVKNLKDNISNLTDAGFHLVAVCEKPLRQLLLRYGVEGKKPKKNSKLRSSSLNIEGGHNYQIPEKYSFFAVLRAYLRNKSWVWFSGVNKLIGNFFRGFENENGINDLAFDLIYNRRLQEGFLPVHESNYSTTLYLEKKFTNATSSVQFVLKKDFVNGDLITELWLEPACSSMKNNYKFQSTLDYEIIEEFEAYSNFMEITDKSITNTLYSFLALNLLAKKSDQDLMTFEKIVKNYENINSNFDMRLILNQCSYYSLFSFQIPFMNNIGLFQSGVEKSDEIFQTPCNSSSLVSSQLNLESESSAAKGEQGENLNFKFEQDFVAESKKEIDFIFETVQRYLKSQNPNEKKLILITRFLQSSLAATCDGFFDCALLQKDKDFENDFLESVKSFLSTKFTSEKVFLESLKCSNCFIKFYNSEAFLLIIAPRFCGFDIPTTPNYLGISFFECILPSIPSVNKPSPLPFCNSINETSESRNFIFYLPNVDLKENDENTVPNCHRLITFTGNITPDSTSDKSLNASLHQFAESFLNDLKIKYTKVKGSIIYFGFLQHEKFTATDFDSIINVAMEEVVEVDFTNYLNAASLVSKVDAGFYGCLNSSKSNSSFNIDSGIMEILQESFENVSNFLSDIREYYLFKPKNLKSNGLGKELEDLLKYSLNPMFIELMYLIDRPNSETIIFGSKKFPISYPKEMSDTFLNVGTESNFLGSKDGTRAICRINIYSFGDKIVGNQNFNSVLEEQQAAIQKVKNEINYFLDKIVLEQLLNLNVTESSLALVSFLITRRATYYYQVFNLDSFMDATFNTSKDLSSTNKPGDSDLDISKILKETPDAILEFTLHFIGGKELNLIKNLSLKKNSIHGFDIEKYGKNYLVTKNEFSTGSIDISDSLETVSGLGISTERSSSSENIDMVVNSTSYFSYWFLINIDSEKSVAKFLLFSKSLDVRDQVDMIKDVAKGVRSCCEKLNALFLLQKLNEKKVASKYLIIPGYESLEENGVADDSFTDEGKRDWKPNDGSEVKLTSYLKHLFPLHWRLKPQVALTEILSYLHPFAIMNRKNSIVYVKSTNTIFYIVFSIYGDIQQETGLEDSTNKSSPIMKLSPAINEELFSDSPTIKKTSFPGISNFKTDSSMLMLEVFGLEDPGNEISVEFVSRIEIKLNSLLLQKLGNFFIRGFSSTVKLTKADVDFIISQHGSPHSKYLPLPKSVYKVYLFQLLLRQKLLDHFSIFTSVDISNALERYYESRNVGEPSNSSSDIVSFGDFSFLYNCVPSPNPSPQEILLGQGISCINIVVLDRAGHVILPKDEDFVDWNEELNTIVTDTQSKLWSSLPDANYSIGIECWIHGNINVDALFFKLEAICQSTLSEYFVEMLADTLIAELPTIREDENVILSKDFAVISEKLVELMRIASAKTLMHNNSFSSTITLPSWVFNEFLNDVIILLNESHSFLHPVAIKKITENEKLTFTIQNKNGRQKLSSLMDSSASYKNQSDCCIILAGLCDENSTCLNVRPKNLLERKGSMGSDSSSSAEKHGRRLSSAEELDNNNSNALSMLTHIGKNSRIFGNVNLKMPLDNISHYPGFYHCGNYNKCFLVLVVTNETFELLSHNCNKSYIDQVNKKLLKILSWNNIRIQYLNAAFPLTSPVPPWFSTSLSSNNFFEKNLEFCWSKQNLLYSTQNDVLQARSIDFLEHFIRQNLYYQKKDLSKSHATQNRKVRGIHHSNSSSSDVGSGNRSHEILDIPFNTLLNAVRRVKLYYFAKYPIFFSESREKIIEKPFFFPPPFEADFSKKEILFKKWFKKIISGYQTEYTTYLAQLGLEVALLEKEWEKSMDLAPIPRFEITDGLFLDTEIIYLKKNFGNHAVLIQFGIDGLHSFINMFSLTDIDISSSKKEKISEEYSLDDFNSECEKISISLQLHSFSYDFHIKKFKEMLEDKEIDSCPIDLINTIILFHEWAMPKLYFSHNRIFNQPFVSETARNLSPSLLVYILKNPSRYGFNSLFQNNKKRAFFLVSKTPDFNFKPKFEAIDILPETRNSFVLIVYPNSGVLSPPTENLLSFFVLLIKPESYHNTQSVHNNLKFSVNSDPLLEYLDNGFYLGDIVKCASKKLELLLEQAVIFHGRDSLWKQLINEKTHKVNATLPESVSFDNTEYNTTEWTKLFLEKIAPNSRPLTDIDDQLGKFFRNINIPWNEVLDFLIQKFRETSRELTENLKSKERRIVLFNSKNNDYLIHFVLTTSENTGIGTVHSGKKDTLNQKLMSHPNLVPSASNLILHGFAVSREGMISEVEYEHLDCIVQAISVWLYCRLEI</sequence>
<evidence type="ECO:0000313" key="4">
    <source>
        <dbReference type="Proteomes" id="UP001211065"/>
    </source>
</evidence>
<dbReference type="Proteomes" id="UP001211065">
    <property type="component" value="Unassembled WGS sequence"/>
</dbReference>
<organism evidence="3 4">
    <name type="scientific">Clydaea vesicula</name>
    <dbReference type="NCBI Taxonomy" id="447962"/>
    <lineage>
        <taxon>Eukaryota</taxon>
        <taxon>Fungi</taxon>
        <taxon>Fungi incertae sedis</taxon>
        <taxon>Chytridiomycota</taxon>
        <taxon>Chytridiomycota incertae sedis</taxon>
        <taxon>Chytridiomycetes</taxon>
        <taxon>Lobulomycetales</taxon>
        <taxon>Lobulomycetaceae</taxon>
        <taxon>Clydaea</taxon>
    </lineage>
</organism>